<dbReference type="EMBL" id="JASBNA010000007">
    <property type="protein sequence ID" value="KAK7689864.1"/>
    <property type="molecule type" value="Genomic_DNA"/>
</dbReference>
<dbReference type="AlphaFoldDB" id="A0AAW0GDR9"/>
<comment type="caution">
    <text evidence="2">The sequence shown here is derived from an EMBL/GenBank/DDBJ whole genome shotgun (WGS) entry which is preliminary data.</text>
</comment>
<dbReference type="PROSITE" id="PS50942">
    <property type="entry name" value="ENTH"/>
    <property type="match status" value="1"/>
</dbReference>
<dbReference type="GO" id="GO:0030276">
    <property type="term" value="F:clathrin binding"/>
    <property type="evidence" value="ECO:0007669"/>
    <property type="project" value="TreeGrafter"/>
</dbReference>
<proteinExistence type="predicted"/>
<feature type="domain" description="ENTH" evidence="1">
    <location>
        <begin position="28"/>
        <end position="66"/>
    </location>
</feature>
<dbReference type="GO" id="GO:0006897">
    <property type="term" value="P:endocytosis"/>
    <property type="evidence" value="ECO:0007669"/>
    <property type="project" value="TreeGrafter"/>
</dbReference>
<dbReference type="GO" id="GO:0005768">
    <property type="term" value="C:endosome"/>
    <property type="evidence" value="ECO:0007669"/>
    <property type="project" value="TreeGrafter"/>
</dbReference>
<evidence type="ECO:0000259" key="1">
    <source>
        <dbReference type="PROSITE" id="PS50942"/>
    </source>
</evidence>
<dbReference type="Gene3D" id="1.25.40.90">
    <property type="match status" value="1"/>
</dbReference>
<dbReference type="PANTHER" id="PTHR12276">
    <property type="entry name" value="EPSIN/ENT-RELATED"/>
    <property type="match status" value="1"/>
</dbReference>
<dbReference type="GO" id="GO:0030125">
    <property type="term" value="C:clathrin vesicle coat"/>
    <property type="evidence" value="ECO:0007669"/>
    <property type="project" value="TreeGrafter"/>
</dbReference>
<reference evidence="2 3" key="1">
    <citation type="submission" date="2022-09" db="EMBL/GenBank/DDBJ databases">
        <authorList>
            <person name="Palmer J.M."/>
        </authorList>
    </citation>
    <scope>NUCLEOTIDE SEQUENCE [LARGE SCALE GENOMIC DNA]</scope>
    <source>
        <strain evidence="2 3">DSM 7382</strain>
    </source>
</reference>
<dbReference type="GO" id="GO:0005886">
    <property type="term" value="C:plasma membrane"/>
    <property type="evidence" value="ECO:0007669"/>
    <property type="project" value="TreeGrafter"/>
</dbReference>
<dbReference type="InterPro" id="IPR008942">
    <property type="entry name" value="ENTH_VHS"/>
</dbReference>
<protein>
    <submittedName>
        <fullName evidence="2">Epsin-3, clathrin recruitment and traffic between the Golgi and endosome</fullName>
    </submittedName>
</protein>
<organism evidence="2 3">
    <name type="scientific">Cerrena zonata</name>
    <dbReference type="NCBI Taxonomy" id="2478898"/>
    <lineage>
        <taxon>Eukaryota</taxon>
        <taxon>Fungi</taxon>
        <taxon>Dikarya</taxon>
        <taxon>Basidiomycota</taxon>
        <taxon>Agaricomycotina</taxon>
        <taxon>Agaricomycetes</taxon>
        <taxon>Polyporales</taxon>
        <taxon>Cerrenaceae</taxon>
        <taxon>Cerrena</taxon>
    </lineage>
</organism>
<accession>A0AAW0GDR9</accession>
<dbReference type="Pfam" id="PF01417">
    <property type="entry name" value="ENTH"/>
    <property type="match status" value="1"/>
</dbReference>
<keyword evidence="3" id="KW-1185">Reference proteome</keyword>
<dbReference type="PANTHER" id="PTHR12276:SF45">
    <property type="entry name" value="CLATHRIN INTERACTOR 1"/>
    <property type="match status" value="1"/>
</dbReference>
<dbReference type="GO" id="GO:0006895">
    <property type="term" value="P:Golgi to endosome transport"/>
    <property type="evidence" value="ECO:0007669"/>
    <property type="project" value="TreeGrafter"/>
</dbReference>
<dbReference type="SUPFAM" id="SSF48464">
    <property type="entry name" value="ENTH/VHS domain"/>
    <property type="match status" value="1"/>
</dbReference>
<dbReference type="GO" id="GO:0005829">
    <property type="term" value="C:cytosol"/>
    <property type="evidence" value="ECO:0007669"/>
    <property type="project" value="GOC"/>
</dbReference>
<gene>
    <name evidence="2" type="primary">ENT3</name>
    <name evidence="2" type="ORF">QCA50_006503</name>
</gene>
<evidence type="ECO:0000313" key="3">
    <source>
        <dbReference type="Proteomes" id="UP001385951"/>
    </source>
</evidence>
<dbReference type="GO" id="GO:0005543">
    <property type="term" value="F:phospholipid binding"/>
    <property type="evidence" value="ECO:0007669"/>
    <property type="project" value="TreeGrafter"/>
</dbReference>
<dbReference type="Proteomes" id="UP001385951">
    <property type="component" value="Unassembled WGS sequence"/>
</dbReference>
<evidence type="ECO:0000313" key="2">
    <source>
        <dbReference type="EMBL" id="KAK7689864.1"/>
    </source>
</evidence>
<name>A0AAW0GDR9_9APHY</name>
<sequence>MDRLESLSNTLSQITMYDIKSMYNQAKNVVLNVSEMEAKVREATNDEAWGASSTLMQEIAQGTFNL</sequence>
<dbReference type="InterPro" id="IPR013809">
    <property type="entry name" value="ENTH"/>
</dbReference>